<dbReference type="SFLD" id="SFLDS00001">
    <property type="entry name" value="Enolase"/>
    <property type="match status" value="1"/>
</dbReference>
<gene>
    <name evidence="12 18" type="primary">eno</name>
    <name evidence="18" type="ORF">OCV57_03490</name>
</gene>
<comment type="function">
    <text evidence="12">Catalyzes the reversible conversion of 2-phosphoglycerate (2-PG) into phosphoenolpyruvate (PEP). It is essential for the degradation of carbohydrates via glycolysis.</text>
</comment>
<dbReference type="GO" id="GO:0006096">
    <property type="term" value="P:glycolytic process"/>
    <property type="evidence" value="ECO:0007669"/>
    <property type="project" value="UniProtKB-UniRule"/>
</dbReference>
<evidence type="ECO:0000313" key="19">
    <source>
        <dbReference type="Proteomes" id="UP001208131"/>
    </source>
</evidence>
<dbReference type="InterPro" id="IPR000941">
    <property type="entry name" value="Enolase"/>
</dbReference>
<dbReference type="RefSeq" id="WP_267300452.1">
    <property type="nucleotide sequence ID" value="NZ_JAOQJZ010000002.1"/>
</dbReference>
<feature type="binding site" evidence="12">
    <location>
        <position position="371"/>
    </location>
    <ligand>
        <name>(2R)-2-phosphoglycerate</name>
        <dbReference type="ChEBI" id="CHEBI:58289"/>
    </ligand>
</feature>
<keyword evidence="10 12" id="KW-0456">Lyase</keyword>
<feature type="binding site" evidence="12 15">
    <location>
        <position position="289"/>
    </location>
    <ligand>
        <name>Mg(2+)</name>
        <dbReference type="ChEBI" id="CHEBI:18420"/>
    </ligand>
</feature>
<dbReference type="SMART" id="SM01192">
    <property type="entry name" value="Enolase_C"/>
    <property type="match status" value="1"/>
</dbReference>
<feature type="binding site" evidence="14">
    <location>
        <position position="166"/>
    </location>
    <ligand>
        <name>substrate</name>
    </ligand>
</feature>
<keyword evidence="7 12" id="KW-0479">Metal-binding</keyword>
<dbReference type="PROSITE" id="PS00164">
    <property type="entry name" value="ENOLASE"/>
    <property type="match status" value="1"/>
</dbReference>
<feature type="binding site" evidence="14">
    <location>
        <begin position="368"/>
        <end position="371"/>
    </location>
    <ligand>
        <name>substrate</name>
    </ligand>
</feature>
<comment type="subcellular location">
    <subcellularLocation>
        <location evidence="12">Cytoplasm</location>
    </subcellularLocation>
    <subcellularLocation>
        <location evidence="12">Secreted</location>
    </subcellularLocation>
    <subcellularLocation>
        <location evidence="12">Cell surface</location>
    </subcellularLocation>
    <text evidence="12">Fractions of enolase are present in both the cytoplasm and on the cell surface.</text>
</comment>
<comment type="caution">
    <text evidence="18">The sequence shown here is derived from an EMBL/GenBank/DDBJ whole genome shotgun (WGS) entry which is preliminary data.</text>
</comment>
<evidence type="ECO:0000256" key="15">
    <source>
        <dbReference type="PIRSR" id="PIRSR001400-3"/>
    </source>
</evidence>
<dbReference type="SFLD" id="SFLDG00178">
    <property type="entry name" value="enolase"/>
    <property type="match status" value="1"/>
</dbReference>
<dbReference type="GO" id="GO:0000015">
    <property type="term" value="C:phosphopyruvate hydratase complex"/>
    <property type="evidence" value="ECO:0007669"/>
    <property type="project" value="InterPro"/>
</dbReference>
<dbReference type="Pfam" id="PF03952">
    <property type="entry name" value="Enolase_N"/>
    <property type="match status" value="1"/>
</dbReference>
<comment type="cofactor">
    <cofactor evidence="12">
        <name>Mg(2+)</name>
        <dbReference type="ChEBI" id="CHEBI:18420"/>
    </cofactor>
    <text evidence="12">Binds a second Mg(2+) ion via substrate during catalysis.</text>
</comment>
<dbReference type="Proteomes" id="UP001208131">
    <property type="component" value="Unassembled WGS sequence"/>
</dbReference>
<dbReference type="GO" id="GO:0005576">
    <property type="term" value="C:extracellular region"/>
    <property type="evidence" value="ECO:0007669"/>
    <property type="project" value="UniProtKB-SubCell"/>
</dbReference>
<dbReference type="SUPFAM" id="SSF51604">
    <property type="entry name" value="Enolase C-terminal domain-like"/>
    <property type="match status" value="1"/>
</dbReference>
<keyword evidence="6 12" id="KW-0964">Secreted</keyword>
<comment type="pathway">
    <text evidence="1 12">Carbohydrate degradation; glycolysis; pyruvate from D-glyceraldehyde 3-phosphate: step 4/5.</text>
</comment>
<feature type="binding site" evidence="14">
    <location>
        <position position="316"/>
    </location>
    <ligand>
        <name>substrate</name>
    </ligand>
</feature>
<dbReference type="GO" id="GO:0004634">
    <property type="term" value="F:phosphopyruvate hydratase activity"/>
    <property type="evidence" value="ECO:0007669"/>
    <property type="project" value="UniProtKB-UniRule"/>
</dbReference>
<feature type="binding site" evidence="12">
    <location>
        <position position="165"/>
    </location>
    <ligand>
        <name>(2R)-2-phosphoglycerate</name>
        <dbReference type="ChEBI" id="CHEBI:58289"/>
    </ligand>
</feature>
<feature type="binding site" evidence="12 15">
    <location>
        <position position="316"/>
    </location>
    <ligand>
        <name>Mg(2+)</name>
        <dbReference type="ChEBI" id="CHEBI:18420"/>
    </ligand>
</feature>
<keyword evidence="9 12" id="KW-0324">Glycolysis</keyword>
<evidence type="ECO:0000256" key="13">
    <source>
        <dbReference type="PIRSR" id="PIRSR001400-1"/>
    </source>
</evidence>
<feature type="binding site" evidence="14">
    <location>
        <position position="392"/>
    </location>
    <ligand>
        <name>substrate</name>
    </ligand>
</feature>
<evidence type="ECO:0000313" key="18">
    <source>
        <dbReference type="EMBL" id="MCU6704994.1"/>
    </source>
</evidence>
<dbReference type="InterPro" id="IPR020810">
    <property type="entry name" value="Enolase_C"/>
</dbReference>
<accession>A0AAE3IG43</accession>
<evidence type="ECO:0000256" key="8">
    <source>
        <dbReference type="ARBA" id="ARBA00022842"/>
    </source>
</evidence>
<dbReference type="Gene3D" id="3.30.390.10">
    <property type="entry name" value="Enolase-like, N-terminal domain"/>
    <property type="match status" value="1"/>
</dbReference>
<proteinExistence type="inferred from homology"/>
<dbReference type="PIRSF" id="PIRSF001400">
    <property type="entry name" value="Enolase"/>
    <property type="match status" value="1"/>
</dbReference>
<dbReference type="NCBIfam" id="TIGR01060">
    <property type="entry name" value="eno"/>
    <property type="match status" value="1"/>
</dbReference>
<dbReference type="InterPro" id="IPR020811">
    <property type="entry name" value="Enolase_N"/>
</dbReference>
<dbReference type="EC" id="4.2.1.11" evidence="3 12"/>
<feature type="domain" description="Enolase C-terminal TIM barrel" evidence="16">
    <location>
        <begin position="141"/>
        <end position="429"/>
    </location>
</feature>
<dbReference type="GO" id="GO:0000287">
    <property type="term" value="F:magnesium ion binding"/>
    <property type="evidence" value="ECO:0007669"/>
    <property type="project" value="UniProtKB-UniRule"/>
</dbReference>
<evidence type="ECO:0000256" key="7">
    <source>
        <dbReference type="ARBA" id="ARBA00022723"/>
    </source>
</evidence>
<dbReference type="HAMAP" id="MF_00318">
    <property type="entry name" value="Enolase"/>
    <property type="match status" value="1"/>
</dbReference>
<feature type="binding site" evidence="14">
    <location>
        <position position="289"/>
    </location>
    <ligand>
        <name>substrate</name>
    </ligand>
</feature>
<feature type="binding site" evidence="12">
    <location>
        <position position="392"/>
    </location>
    <ligand>
        <name>(2R)-2-phosphoglycerate</name>
        <dbReference type="ChEBI" id="CHEBI:58289"/>
    </ligand>
</feature>
<dbReference type="CDD" id="cd03313">
    <property type="entry name" value="enolase"/>
    <property type="match status" value="1"/>
</dbReference>
<keyword evidence="8 12" id="KW-0460">Magnesium</keyword>
<feature type="binding site" evidence="12">
    <location>
        <position position="341"/>
    </location>
    <ligand>
        <name>(2R)-2-phosphoglycerate</name>
        <dbReference type="ChEBI" id="CHEBI:58289"/>
    </ligand>
</feature>
<evidence type="ECO:0000259" key="17">
    <source>
        <dbReference type="SMART" id="SM01193"/>
    </source>
</evidence>
<dbReference type="PANTHER" id="PTHR11902:SF1">
    <property type="entry name" value="ENOLASE"/>
    <property type="match status" value="1"/>
</dbReference>
<dbReference type="SFLD" id="SFLDF00002">
    <property type="entry name" value="enolase"/>
    <property type="match status" value="1"/>
</dbReference>
<dbReference type="PRINTS" id="PR00148">
    <property type="entry name" value="ENOLASE"/>
</dbReference>
<evidence type="ECO:0000256" key="3">
    <source>
        <dbReference type="ARBA" id="ARBA00012058"/>
    </source>
</evidence>
<reference evidence="18 19" key="1">
    <citation type="journal article" date="2021" name="ISME Commun">
        <title>Automated analysis of genomic sequences facilitates high-throughput and comprehensive description of bacteria.</title>
        <authorList>
            <person name="Hitch T.C.A."/>
        </authorList>
    </citation>
    <scope>NUCLEOTIDE SEQUENCE [LARGE SCALE GENOMIC DNA]</scope>
    <source>
        <strain evidence="18 19">Sanger_31</strain>
    </source>
</reference>
<comment type="catalytic activity">
    <reaction evidence="11">
        <text>(2R)-2-phosphoglycerate = phosphoenolpyruvate + H2O</text>
        <dbReference type="Rhea" id="RHEA:10164"/>
        <dbReference type="ChEBI" id="CHEBI:15377"/>
        <dbReference type="ChEBI" id="CHEBI:58289"/>
        <dbReference type="ChEBI" id="CHEBI:58702"/>
        <dbReference type="EC" id="4.2.1.11"/>
    </reaction>
    <physiologicalReaction direction="left-to-right" evidence="11">
        <dbReference type="Rhea" id="RHEA:10165"/>
    </physiologicalReaction>
</comment>
<dbReference type="Gene3D" id="3.20.20.120">
    <property type="entry name" value="Enolase-like C-terminal domain"/>
    <property type="match status" value="1"/>
</dbReference>
<dbReference type="SUPFAM" id="SSF54826">
    <property type="entry name" value="Enolase N-terminal domain-like"/>
    <property type="match status" value="1"/>
</dbReference>
<evidence type="ECO:0000256" key="14">
    <source>
        <dbReference type="PIRSR" id="PIRSR001400-2"/>
    </source>
</evidence>
<organism evidence="18 19">
    <name type="scientific">Hominimerdicola aceti</name>
    <dbReference type="NCBI Taxonomy" id="2981726"/>
    <lineage>
        <taxon>Bacteria</taxon>
        <taxon>Bacillati</taxon>
        <taxon>Bacillota</taxon>
        <taxon>Clostridia</taxon>
        <taxon>Eubacteriales</taxon>
        <taxon>Oscillospiraceae</taxon>
        <taxon>Hominimerdicola</taxon>
    </lineage>
</organism>
<evidence type="ECO:0000256" key="4">
    <source>
        <dbReference type="ARBA" id="ARBA00017068"/>
    </source>
</evidence>
<evidence type="ECO:0000256" key="9">
    <source>
        <dbReference type="ARBA" id="ARBA00023152"/>
    </source>
</evidence>
<evidence type="ECO:0000256" key="11">
    <source>
        <dbReference type="ARBA" id="ARBA00048951"/>
    </source>
</evidence>
<evidence type="ECO:0000259" key="16">
    <source>
        <dbReference type="SMART" id="SM01192"/>
    </source>
</evidence>
<evidence type="ECO:0000256" key="5">
    <source>
        <dbReference type="ARBA" id="ARBA00022490"/>
    </source>
</evidence>
<dbReference type="InterPro" id="IPR029017">
    <property type="entry name" value="Enolase-like_N"/>
</dbReference>
<protein>
    <recommendedName>
        <fullName evidence="4 12">Enolase</fullName>
        <ecNumber evidence="3 12">4.2.1.11</ecNumber>
    </recommendedName>
    <alternativeName>
        <fullName evidence="12">2-phospho-D-glycerate hydro-lyase</fullName>
    </alternativeName>
    <alternativeName>
        <fullName evidence="12">2-phosphoglycerate dehydratase</fullName>
    </alternativeName>
</protein>
<dbReference type="FunFam" id="3.20.20.120:FF:000001">
    <property type="entry name" value="Enolase"/>
    <property type="match status" value="1"/>
</dbReference>
<feature type="active site" description="Proton donor" evidence="12 13">
    <location>
        <position position="207"/>
    </location>
</feature>
<feature type="active site" description="Proton acceptor" evidence="12 13">
    <location>
        <position position="341"/>
    </location>
</feature>
<comment type="similarity">
    <text evidence="2 12">Belongs to the enolase family.</text>
</comment>
<dbReference type="SMART" id="SM01193">
    <property type="entry name" value="Enolase_N"/>
    <property type="match status" value="1"/>
</dbReference>
<evidence type="ECO:0000256" key="12">
    <source>
        <dbReference type="HAMAP-Rule" id="MF_00318"/>
    </source>
</evidence>
<dbReference type="GO" id="GO:0009986">
    <property type="term" value="C:cell surface"/>
    <property type="evidence" value="ECO:0007669"/>
    <property type="project" value="UniProtKB-SubCell"/>
</dbReference>
<keyword evidence="5 12" id="KW-0963">Cytoplasm</keyword>
<evidence type="ECO:0000256" key="10">
    <source>
        <dbReference type="ARBA" id="ARBA00023239"/>
    </source>
</evidence>
<dbReference type="AlphaFoldDB" id="A0AAE3IG43"/>
<name>A0AAE3IG43_9FIRM</name>
<dbReference type="PANTHER" id="PTHR11902">
    <property type="entry name" value="ENOLASE"/>
    <property type="match status" value="1"/>
</dbReference>
<feature type="binding site" evidence="12">
    <location>
        <position position="370"/>
    </location>
    <ligand>
        <name>(2R)-2-phosphoglycerate</name>
        <dbReference type="ChEBI" id="CHEBI:58289"/>
    </ligand>
</feature>
<feature type="domain" description="Enolase N-terminal" evidence="17">
    <location>
        <begin position="6"/>
        <end position="136"/>
    </location>
</feature>
<dbReference type="EMBL" id="JAOQJZ010000002">
    <property type="protein sequence ID" value="MCU6704994.1"/>
    <property type="molecule type" value="Genomic_DNA"/>
</dbReference>
<dbReference type="FunFam" id="3.30.390.10:FF:000001">
    <property type="entry name" value="Enolase"/>
    <property type="match status" value="1"/>
</dbReference>
<dbReference type="Pfam" id="PF00113">
    <property type="entry name" value="Enolase_C"/>
    <property type="match status" value="1"/>
</dbReference>
<feature type="binding site" evidence="14">
    <location>
        <position position="157"/>
    </location>
    <ligand>
        <name>substrate</name>
    </ligand>
</feature>
<evidence type="ECO:0000256" key="1">
    <source>
        <dbReference type="ARBA" id="ARBA00005031"/>
    </source>
</evidence>
<comment type="cofactor">
    <cofactor evidence="15">
        <name>Mg(2+)</name>
        <dbReference type="ChEBI" id="CHEBI:18420"/>
    </cofactor>
    <text evidence="15">Mg(2+) is required for catalysis and for stabilizing the dimer.</text>
</comment>
<dbReference type="InterPro" id="IPR036849">
    <property type="entry name" value="Enolase-like_C_sf"/>
</dbReference>
<evidence type="ECO:0000256" key="2">
    <source>
        <dbReference type="ARBA" id="ARBA00009604"/>
    </source>
</evidence>
<sequence>MNYLEIVKVIGREILDSRGNPTVEAEVYLADGTVGRGTAPSGASTGEFEALELRDGDKGRYGGKGVTKAVENINTAINDAVCGLDASDIYAVDRAMIKADGTKDKSKLGANAILAVSIAAARAASISLDIPLYRFLGGISGNRLPVPMMNILNGGAHAANTVDVQEFMIMPVGAPSFKEALRWCAEVFHALAALLKSKGLATSVGDEGGFAPDLASDEEAIQYILEAVKNAGYEPGKDFMIAMDAASSEWKGSKKGEYVLPKAGTKFTSSELIEHWKKLVEKYPIISIEDALDEEDWEGWQLLTKELGGKVQLVGDDLFVTNTERLAKGISLGCGNSILIKLNQIGSVSETLEAIKMAHKAGYTAISSHRSGETADTTIADLAVALNTCQIKTGAPSRSERVAKYNQLLRIEEELGESAVYPQMGAFNVTR</sequence>
<dbReference type="InterPro" id="IPR020809">
    <property type="entry name" value="Enolase_CS"/>
</dbReference>
<evidence type="ECO:0000256" key="6">
    <source>
        <dbReference type="ARBA" id="ARBA00022525"/>
    </source>
</evidence>
<keyword evidence="19" id="KW-1185">Reference proteome</keyword>
<feature type="binding site" evidence="12 15">
    <location>
        <position position="244"/>
    </location>
    <ligand>
        <name>Mg(2+)</name>
        <dbReference type="ChEBI" id="CHEBI:18420"/>
    </ligand>
</feature>